<gene>
    <name evidence="1" type="ORF">GsuE55_11280</name>
</gene>
<evidence type="ECO:0000313" key="1">
    <source>
        <dbReference type="EMBL" id="BBW96295.1"/>
    </source>
</evidence>
<dbReference type="EMBL" id="AP022557">
    <property type="protein sequence ID" value="BBW96295.1"/>
    <property type="molecule type" value="Genomic_DNA"/>
</dbReference>
<evidence type="ECO:0000313" key="2">
    <source>
        <dbReference type="Proteomes" id="UP000501421"/>
    </source>
</evidence>
<organism evidence="1 2">
    <name type="scientific">Geobacillus subterraneus</name>
    <dbReference type="NCBI Taxonomy" id="129338"/>
    <lineage>
        <taxon>Bacteria</taxon>
        <taxon>Bacillati</taxon>
        <taxon>Bacillota</taxon>
        <taxon>Bacilli</taxon>
        <taxon>Bacillales</taxon>
        <taxon>Anoxybacillaceae</taxon>
        <taxon>Geobacillus</taxon>
    </lineage>
</organism>
<sequence length="51" mass="5936">MARLDTNWCKYKNLRKTTENTITNIVNKNSPKYCSLVSKMAKTKDNIKVTK</sequence>
<protein>
    <submittedName>
        <fullName evidence="1">Uncharacterized protein</fullName>
    </submittedName>
</protein>
<name>A0A679FNW3_9BACL</name>
<dbReference type="Proteomes" id="UP000501421">
    <property type="component" value="Chromosome"/>
</dbReference>
<dbReference type="AlphaFoldDB" id="A0A679FNW3"/>
<keyword evidence="2" id="KW-1185">Reference proteome</keyword>
<reference evidence="2" key="1">
    <citation type="journal article" date="2020" name="Microbiol. Resour. Announc.">
        <title>Complete Genome Sequence of Geobacillus sp. Strain E55-1, Isolated from Mine Geyser in Japan.</title>
        <authorList>
            <person name="Miyazaki K."/>
            <person name="Hase E."/>
            <person name="Tokito N."/>
        </authorList>
    </citation>
    <scope>NUCLEOTIDE SEQUENCE [LARGE SCALE GENOMIC DNA]</scope>
    <source>
        <strain evidence="2">E55-1</strain>
    </source>
</reference>
<accession>A0A679FNW3</accession>
<proteinExistence type="predicted"/>